<protein>
    <submittedName>
        <fullName evidence="2">Uncharacterized protein</fullName>
    </submittedName>
</protein>
<dbReference type="GeneID" id="8862150"/>
<proteinExistence type="predicted"/>
<dbReference type="OMA" id="VNGGKYW"/>
<reference evidence="2 3" key="1">
    <citation type="journal article" date="2010" name="Cell">
        <title>The genome of Naegleria gruberi illuminates early eukaryotic versatility.</title>
        <authorList>
            <person name="Fritz-Laylin L.K."/>
            <person name="Prochnik S.E."/>
            <person name="Ginger M.L."/>
            <person name="Dacks J.B."/>
            <person name="Carpenter M.L."/>
            <person name="Field M.C."/>
            <person name="Kuo A."/>
            <person name="Paredez A."/>
            <person name="Chapman J."/>
            <person name="Pham J."/>
            <person name="Shu S."/>
            <person name="Neupane R."/>
            <person name="Cipriano M."/>
            <person name="Mancuso J."/>
            <person name="Tu H."/>
            <person name="Salamov A."/>
            <person name="Lindquist E."/>
            <person name="Shapiro H."/>
            <person name="Lucas S."/>
            <person name="Grigoriev I.V."/>
            <person name="Cande W.Z."/>
            <person name="Fulton C."/>
            <person name="Rokhsar D.S."/>
            <person name="Dawson S.C."/>
        </authorList>
    </citation>
    <scope>NUCLEOTIDE SEQUENCE [LARGE SCALE GENOMIC DNA]</scope>
    <source>
        <strain evidence="2 3">NEG-M</strain>
    </source>
</reference>
<dbReference type="EMBL" id="GG738851">
    <property type="protein sequence ID" value="EFC48522.1"/>
    <property type="molecule type" value="Genomic_DNA"/>
</dbReference>
<dbReference type="OrthoDB" id="10250329at2759"/>
<sequence length="381" mass="42291">MAKLFAFAAVLMMLLAACVVSAQQSTSLKNGVYTTVHLVANTPEYLDINLRNNHKGVTTFVTTYGCDAIVTLYASTKPQPSASNNQWALNVNISSSAFLDIEQRQLNNVDQLYYALSTAVTSPCSAFFVSHVKHSLNLIQLEDSIPQFGAFQPNSQVPALYHFLEYDLGEADSRLDSLMVLVTNHHTRKTGDESTYNVFVSNTNSRPIEGKAQWSGISTSNGDSALVINKQDPKFVNGGKYWIGIEFKPSGPFAKREDSHYSVVVHPNFAAQRSGFDKPVILLQKESQFGFVPQGSFIYFALYVDKSVAGKVLNVDAKTEYGDILMYASTKTTRPDRNNYEFRGGKRVEFRYEQPTFVYVAVEALPHASGFAAFEAVFNRL</sequence>
<dbReference type="KEGG" id="ngr:NAEGRDRAFT_78547"/>
<dbReference type="AlphaFoldDB" id="D2V4I7"/>
<evidence type="ECO:0000256" key="1">
    <source>
        <dbReference type="SAM" id="SignalP"/>
    </source>
</evidence>
<dbReference type="Proteomes" id="UP000006671">
    <property type="component" value="Unassembled WGS sequence"/>
</dbReference>
<keyword evidence="3" id="KW-1185">Reference proteome</keyword>
<evidence type="ECO:0000313" key="2">
    <source>
        <dbReference type="EMBL" id="EFC48522.1"/>
    </source>
</evidence>
<dbReference type="InParanoid" id="D2V4I7"/>
<dbReference type="VEuPathDB" id="AmoebaDB:NAEGRDRAFT_78547"/>
<feature type="signal peptide" evidence="1">
    <location>
        <begin position="1"/>
        <end position="22"/>
    </location>
</feature>
<organism evidence="3">
    <name type="scientific">Naegleria gruberi</name>
    <name type="common">Amoeba</name>
    <dbReference type="NCBI Taxonomy" id="5762"/>
    <lineage>
        <taxon>Eukaryota</taxon>
        <taxon>Discoba</taxon>
        <taxon>Heterolobosea</taxon>
        <taxon>Tetramitia</taxon>
        <taxon>Eutetramitia</taxon>
        <taxon>Vahlkampfiidae</taxon>
        <taxon>Naegleria</taxon>
    </lineage>
</organism>
<dbReference type="PROSITE" id="PS51257">
    <property type="entry name" value="PROKAR_LIPOPROTEIN"/>
    <property type="match status" value="1"/>
</dbReference>
<dbReference type="RefSeq" id="XP_002681266.1">
    <property type="nucleotide sequence ID" value="XM_002681220.1"/>
</dbReference>
<name>D2V4I7_NAEGR</name>
<accession>D2V4I7</accession>
<keyword evidence="1" id="KW-0732">Signal</keyword>
<gene>
    <name evidence="2" type="ORF">NAEGRDRAFT_78547</name>
</gene>
<evidence type="ECO:0000313" key="3">
    <source>
        <dbReference type="Proteomes" id="UP000006671"/>
    </source>
</evidence>
<feature type="chain" id="PRO_5003038446" evidence="1">
    <location>
        <begin position="23"/>
        <end position="381"/>
    </location>
</feature>